<keyword evidence="8" id="KW-1185">Reference proteome</keyword>
<evidence type="ECO:0000256" key="3">
    <source>
        <dbReference type="ARBA" id="ARBA00022692"/>
    </source>
</evidence>
<keyword evidence="6" id="KW-0675">Receptor</keyword>
<keyword evidence="2 6" id="KW-1003">Cell membrane</keyword>
<evidence type="ECO:0000256" key="5">
    <source>
        <dbReference type="ARBA" id="ARBA00023136"/>
    </source>
</evidence>
<protein>
    <recommendedName>
        <fullName evidence="6">Gustatory receptor</fullName>
    </recommendedName>
</protein>
<dbReference type="Proteomes" id="UP001152798">
    <property type="component" value="Chromosome 4"/>
</dbReference>
<keyword evidence="6" id="KW-0807">Transducer</keyword>
<sequence>MENLEVSLRRMIIYNSFYSIADQVSGTTFLLASAIGHLKYIRDNRQLLRMFDRLMSLRRNIEDYFGPQILALTASSFVTSVLLCFWMTTNSLGTLRVRSFDTRTRSGVVFSISMVDEIPELGHIRDFDWHCFASKSISAITSVLASAIAHLKHIRENKVLLRKFEHLVFLRRTIEEYFGLQILALIATSFVSAGFLQGSSRLRTVNSRIRCAVVLSVQVVEEIPGTDFCNWFTFGIRHLSPQEHQREQGALETVRAVGIPPQNYRRIFRSSNPGFDRDITCISCGSCLLDSYSED</sequence>
<evidence type="ECO:0000256" key="1">
    <source>
        <dbReference type="ARBA" id="ARBA00004651"/>
    </source>
</evidence>
<evidence type="ECO:0000256" key="4">
    <source>
        <dbReference type="ARBA" id="ARBA00022989"/>
    </source>
</evidence>
<proteinExistence type="inferred from homology"/>
<reference evidence="7" key="1">
    <citation type="submission" date="2022-01" db="EMBL/GenBank/DDBJ databases">
        <authorList>
            <person name="King R."/>
        </authorList>
    </citation>
    <scope>NUCLEOTIDE SEQUENCE</scope>
</reference>
<dbReference type="GO" id="GO:0007165">
    <property type="term" value="P:signal transduction"/>
    <property type="evidence" value="ECO:0007669"/>
    <property type="project" value="UniProtKB-KW"/>
</dbReference>
<name>A0A9P0MRT1_NEZVI</name>
<evidence type="ECO:0000313" key="8">
    <source>
        <dbReference type="Proteomes" id="UP001152798"/>
    </source>
</evidence>
<keyword evidence="4 6" id="KW-1133">Transmembrane helix</keyword>
<dbReference type="InterPro" id="IPR013604">
    <property type="entry name" value="7TM_chemorcpt"/>
</dbReference>
<gene>
    <name evidence="7" type="ORF">NEZAVI_LOCUS9964</name>
</gene>
<feature type="transmembrane region" description="Helical" evidence="6">
    <location>
        <begin position="20"/>
        <end position="41"/>
    </location>
</feature>
<dbReference type="GO" id="GO:0050909">
    <property type="term" value="P:sensory perception of taste"/>
    <property type="evidence" value="ECO:0007669"/>
    <property type="project" value="InterPro"/>
</dbReference>
<dbReference type="OrthoDB" id="10568803at2759"/>
<dbReference type="Pfam" id="PF08395">
    <property type="entry name" value="7tm_7"/>
    <property type="match status" value="1"/>
</dbReference>
<evidence type="ECO:0000313" key="7">
    <source>
        <dbReference type="EMBL" id="CAH1400796.1"/>
    </source>
</evidence>
<feature type="transmembrane region" description="Helical" evidence="6">
    <location>
        <begin position="64"/>
        <end position="88"/>
    </location>
</feature>
<keyword evidence="5 6" id="KW-0472">Membrane</keyword>
<comment type="caution">
    <text evidence="6">Lacks conserved residue(s) required for the propagation of feature annotation.</text>
</comment>
<comment type="similarity">
    <text evidence="6">Belongs to the insect chemoreceptor superfamily. Gustatory receptor (GR) family.</text>
</comment>
<evidence type="ECO:0000256" key="2">
    <source>
        <dbReference type="ARBA" id="ARBA00022475"/>
    </source>
</evidence>
<accession>A0A9P0MRT1</accession>
<feature type="transmembrane region" description="Helical" evidence="6">
    <location>
        <begin position="177"/>
        <end position="196"/>
    </location>
</feature>
<dbReference type="GO" id="GO:0005886">
    <property type="term" value="C:plasma membrane"/>
    <property type="evidence" value="ECO:0007669"/>
    <property type="project" value="UniProtKB-SubCell"/>
</dbReference>
<keyword evidence="3 6" id="KW-0812">Transmembrane</keyword>
<comment type="function">
    <text evidence="6">Gustatory receptor which mediates acceptance or avoidance behavior, depending on its substrates.</text>
</comment>
<organism evidence="7 8">
    <name type="scientific">Nezara viridula</name>
    <name type="common">Southern green stink bug</name>
    <name type="synonym">Cimex viridulus</name>
    <dbReference type="NCBI Taxonomy" id="85310"/>
    <lineage>
        <taxon>Eukaryota</taxon>
        <taxon>Metazoa</taxon>
        <taxon>Ecdysozoa</taxon>
        <taxon>Arthropoda</taxon>
        <taxon>Hexapoda</taxon>
        <taxon>Insecta</taxon>
        <taxon>Pterygota</taxon>
        <taxon>Neoptera</taxon>
        <taxon>Paraneoptera</taxon>
        <taxon>Hemiptera</taxon>
        <taxon>Heteroptera</taxon>
        <taxon>Panheteroptera</taxon>
        <taxon>Pentatomomorpha</taxon>
        <taxon>Pentatomoidea</taxon>
        <taxon>Pentatomidae</taxon>
        <taxon>Pentatominae</taxon>
        <taxon>Nezara</taxon>
    </lineage>
</organism>
<dbReference type="EMBL" id="OV725080">
    <property type="protein sequence ID" value="CAH1400796.1"/>
    <property type="molecule type" value="Genomic_DNA"/>
</dbReference>
<dbReference type="AlphaFoldDB" id="A0A9P0MRT1"/>
<evidence type="ECO:0000256" key="6">
    <source>
        <dbReference type="RuleBase" id="RU363108"/>
    </source>
</evidence>
<comment type="subcellular location">
    <subcellularLocation>
        <location evidence="1 6">Cell membrane</location>
        <topology evidence="1 6">Multi-pass membrane protein</topology>
    </subcellularLocation>
</comment>